<feature type="domain" description="Ubinuclein middle" evidence="4">
    <location>
        <begin position="390"/>
        <end position="598"/>
    </location>
</feature>
<feature type="compositionally biased region" description="Polar residues" evidence="2">
    <location>
        <begin position="234"/>
        <end position="245"/>
    </location>
</feature>
<feature type="compositionally biased region" description="Polar residues" evidence="2">
    <location>
        <begin position="662"/>
        <end position="679"/>
    </location>
</feature>
<feature type="region of interest" description="Disordered" evidence="2">
    <location>
        <begin position="45"/>
        <end position="68"/>
    </location>
</feature>
<evidence type="ECO:0000256" key="2">
    <source>
        <dbReference type="SAM" id="MobiDB-lite"/>
    </source>
</evidence>
<dbReference type="AlphaFoldDB" id="A0A8H7RBS3"/>
<feature type="compositionally biased region" description="Low complexity" evidence="2">
    <location>
        <begin position="365"/>
        <end position="375"/>
    </location>
</feature>
<evidence type="ECO:0000256" key="1">
    <source>
        <dbReference type="ARBA" id="ARBA00022553"/>
    </source>
</evidence>
<feature type="region of interest" description="Disordered" evidence="2">
    <location>
        <begin position="207"/>
        <end position="330"/>
    </location>
</feature>
<feature type="region of interest" description="Disordered" evidence="2">
    <location>
        <begin position="365"/>
        <end position="391"/>
    </location>
</feature>
<keyword evidence="6" id="KW-1185">Reference proteome</keyword>
<dbReference type="InterPro" id="IPR026947">
    <property type="entry name" value="UBN_middle_dom"/>
</dbReference>
<dbReference type="OrthoDB" id="5576775at2759"/>
<feature type="region of interest" description="Disordered" evidence="2">
    <location>
        <begin position="1"/>
        <end position="23"/>
    </location>
</feature>
<feature type="domain" description="Hpc2-related" evidence="3">
    <location>
        <begin position="159"/>
        <end position="204"/>
    </location>
</feature>
<reference evidence="5" key="1">
    <citation type="submission" date="2020-12" db="EMBL/GenBank/DDBJ databases">
        <title>Metabolic potential, ecology and presence of endohyphal bacteria is reflected in genomic diversity of Mucoromycotina.</title>
        <authorList>
            <person name="Muszewska A."/>
            <person name="Okrasinska A."/>
            <person name="Steczkiewicz K."/>
            <person name="Drgas O."/>
            <person name="Orlowska M."/>
            <person name="Perlinska-Lenart U."/>
            <person name="Aleksandrzak-Piekarczyk T."/>
            <person name="Szatraj K."/>
            <person name="Zielenkiewicz U."/>
            <person name="Pilsyk S."/>
            <person name="Malc E."/>
            <person name="Mieczkowski P."/>
            <person name="Kruszewska J.S."/>
            <person name="Biernat P."/>
            <person name="Pawlowska J."/>
        </authorList>
    </citation>
    <scope>NUCLEOTIDE SEQUENCE</scope>
    <source>
        <strain evidence="5">CBS 226.32</strain>
    </source>
</reference>
<feature type="region of interest" description="Disordered" evidence="2">
    <location>
        <begin position="143"/>
        <end position="171"/>
    </location>
</feature>
<evidence type="ECO:0000259" key="3">
    <source>
        <dbReference type="Pfam" id="PF08729"/>
    </source>
</evidence>
<dbReference type="Proteomes" id="UP000650833">
    <property type="component" value="Unassembled WGS sequence"/>
</dbReference>
<dbReference type="Pfam" id="PF14075">
    <property type="entry name" value="UBN_AB"/>
    <property type="match status" value="1"/>
</dbReference>
<protein>
    <recommendedName>
        <fullName evidence="7">Ubinuclein middle domain-containing protein</fullName>
    </recommendedName>
</protein>
<feature type="region of interest" description="Disordered" evidence="2">
    <location>
        <begin position="506"/>
        <end position="528"/>
    </location>
</feature>
<feature type="compositionally biased region" description="Acidic residues" evidence="2">
    <location>
        <begin position="143"/>
        <end position="158"/>
    </location>
</feature>
<evidence type="ECO:0000313" key="5">
    <source>
        <dbReference type="EMBL" id="KAG2208037.1"/>
    </source>
</evidence>
<proteinExistence type="predicted"/>
<comment type="caution">
    <text evidence="5">The sequence shown here is derived from an EMBL/GenBank/DDBJ whole genome shotgun (WGS) entry which is preliminary data.</text>
</comment>
<feature type="region of interest" description="Disordered" evidence="2">
    <location>
        <begin position="656"/>
        <end position="679"/>
    </location>
</feature>
<keyword evidence="1" id="KW-0597">Phosphoprotein</keyword>
<dbReference type="Pfam" id="PF08729">
    <property type="entry name" value="HUN"/>
    <property type="match status" value="1"/>
</dbReference>
<organism evidence="5 6">
    <name type="scientific">Mucor plumbeus</name>
    <dbReference type="NCBI Taxonomy" id="97098"/>
    <lineage>
        <taxon>Eukaryota</taxon>
        <taxon>Fungi</taxon>
        <taxon>Fungi incertae sedis</taxon>
        <taxon>Mucoromycota</taxon>
        <taxon>Mucoromycotina</taxon>
        <taxon>Mucoromycetes</taxon>
        <taxon>Mucorales</taxon>
        <taxon>Mucorineae</taxon>
        <taxon>Mucoraceae</taxon>
        <taxon>Mucor</taxon>
    </lineage>
</organism>
<evidence type="ECO:0000259" key="4">
    <source>
        <dbReference type="Pfam" id="PF14075"/>
    </source>
</evidence>
<feature type="compositionally biased region" description="Low complexity" evidence="2">
    <location>
        <begin position="280"/>
        <end position="316"/>
    </location>
</feature>
<feature type="compositionally biased region" description="Low complexity" evidence="2">
    <location>
        <begin position="45"/>
        <end position="64"/>
    </location>
</feature>
<accession>A0A8H7RBS3</accession>
<dbReference type="InterPro" id="IPR014840">
    <property type="entry name" value="HRD"/>
</dbReference>
<sequence>MTVSNNSEDTLMDENPVVESTSTVTTNLPATAAVAATTAAAAATTATTTATTATTAPATTPTATSKKSQTLPPTVRIYVDTTELTYPVIVNYRQLYKRELKKTQEGDLPTAVFPKSSSINSALETENDLFYRELLKKAEAYNVDDDDVNDDGSDEENAGNESKKRNDYDFEDPFIDDSDMLMDQPIEYSAPEYHGFFVHHGPLDASEGTNTDKKTLTPIGASASTTKRKAPSKSKASGSITSASGNKKDSGSGAVNSTEKSRKKAVITIDDNGDDKKKSNASTSAGASSNNSSATTGTKAKKSSNTPTSNAATTGTKKASAPPDKVAKKRVKLDHNLSKEDEAAHKSIASSPALSTVGSIDDAAAHSSSTTTTAADKSKKKSTGVPPALKPLDPEIELLMQKLKHDVKAEDFNNKAKFPAALKPTVLEAGLITFRKNRIIDDNLVYHLMNILPYNKFTLKKFLTTKSGQMRVDELQQEIDELAILLKQTIDRMMPEQQRLFDEKLAQAQASTEPSNPEEEDSTPTPKFKCNDEVRKILYDIIQSEEQSIHIANQVALHKDSEKKAEGLASDGKARKLMYQRLLSCWPEGWMHSYEMSRQYSQYKSKVSSMSEKKNTNSSLPTTPKANIATVESKKRKRTVPTIGGTEVLRKKQSVVSDIAHSPTSGVSTTAVEPQQSNMMPANVITIDDDTDDVQPSWKQSNSMKIEALISGPSTEKKD</sequence>
<evidence type="ECO:0000313" key="6">
    <source>
        <dbReference type="Proteomes" id="UP000650833"/>
    </source>
</evidence>
<gene>
    <name evidence="5" type="ORF">INT46_010131</name>
</gene>
<evidence type="ECO:0008006" key="7">
    <source>
        <dbReference type="Google" id="ProtNLM"/>
    </source>
</evidence>
<name>A0A8H7RBS3_9FUNG</name>
<dbReference type="EMBL" id="JAEPRC010000117">
    <property type="protein sequence ID" value="KAG2208037.1"/>
    <property type="molecule type" value="Genomic_DNA"/>
</dbReference>